<comment type="caution">
    <text evidence="1">The sequence shown here is derived from an EMBL/GenBank/DDBJ whole genome shotgun (WGS) entry which is preliminary data.</text>
</comment>
<dbReference type="EMBL" id="CM017877">
    <property type="protein sequence ID" value="KAG1348238.1"/>
    <property type="molecule type" value="Genomic_DNA"/>
</dbReference>
<sequence>MVSSSVRCIEKGAEQHLEFINQNKNHNKTAGSPFHFLLETTSKEGSNYPLSRGLVDLFHRATGDLVLHEGG</sequence>
<reference evidence="1" key="1">
    <citation type="journal article" date="2017" name="Gigascience">
        <title>The genome draft of coconut (Cocos nucifera).</title>
        <authorList>
            <person name="Xiao Y."/>
            <person name="Xu P."/>
            <person name="Fan H."/>
            <person name="Baudouin L."/>
            <person name="Xia W."/>
            <person name="Bocs S."/>
            <person name="Xu J."/>
            <person name="Li Q."/>
            <person name="Guo A."/>
            <person name="Zhou L."/>
            <person name="Li J."/>
            <person name="Wu Y."/>
            <person name="Ma Z."/>
            <person name="Armero A."/>
            <person name="Issali A.E."/>
            <person name="Liu N."/>
            <person name="Peng M."/>
            <person name="Yang Y."/>
        </authorList>
    </citation>
    <scope>NUCLEOTIDE SEQUENCE</scope>
    <source>
        <tissue evidence="1">Spear leaf of Hainan Tall coconut</tissue>
    </source>
</reference>
<keyword evidence="2" id="KW-1185">Reference proteome</keyword>
<dbReference type="Proteomes" id="UP000797356">
    <property type="component" value="Chromosome 6"/>
</dbReference>
<accession>A0A8K0IDE2</accession>
<evidence type="ECO:0000313" key="2">
    <source>
        <dbReference type="Proteomes" id="UP000797356"/>
    </source>
</evidence>
<name>A0A8K0IDE2_COCNU</name>
<organism evidence="1 2">
    <name type="scientific">Cocos nucifera</name>
    <name type="common">Coconut palm</name>
    <dbReference type="NCBI Taxonomy" id="13894"/>
    <lineage>
        <taxon>Eukaryota</taxon>
        <taxon>Viridiplantae</taxon>
        <taxon>Streptophyta</taxon>
        <taxon>Embryophyta</taxon>
        <taxon>Tracheophyta</taxon>
        <taxon>Spermatophyta</taxon>
        <taxon>Magnoliopsida</taxon>
        <taxon>Liliopsida</taxon>
        <taxon>Arecaceae</taxon>
        <taxon>Arecoideae</taxon>
        <taxon>Cocoseae</taxon>
        <taxon>Attaleinae</taxon>
        <taxon>Cocos</taxon>
    </lineage>
</organism>
<evidence type="ECO:0000313" key="1">
    <source>
        <dbReference type="EMBL" id="KAG1348238.1"/>
    </source>
</evidence>
<gene>
    <name evidence="1" type="ORF">COCNU_06G020670</name>
</gene>
<dbReference type="AlphaFoldDB" id="A0A8K0IDE2"/>
<proteinExistence type="predicted"/>
<protein>
    <submittedName>
        <fullName evidence="1">Uncharacterized protein</fullName>
    </submittedName>
</protein>
<reference evidence="1" key="2">
    <citation type="submission" date="2019-07" db="EMBL/GenBank/DDBJ databases">
        <authorList>
            <person name="Yang Y."/>
            <person name="Bocs S."/>
            <person name="Baudouin L."/>
        </authorList>
    </citation>
    <scope>NUCLEOTIDE SEQUENCE</scope>
    <source>
        <tissue evidence="1">Spear leaf of Hainan Tall coconut</tissue>
    </source>
</reference>